<feature type="modified residue" description="4-aspartylphosphate" evidence="15">
    <location>
        <position position="648"/>
    </location>
</feature>
<dbReference type="Gene3D" id="3.30.565.10">
    <property type="entry name" value="Histidine kinase-like ATPase, C-terminal domain"/>
    <property type="match status" value="1"/>
</dbReference>
<keyword evidence="5 15" id="KW-0597">Phosphoprotein</keyword>
<dbReference type="GO" id="GO:0005886">
    <property type="term" value="C:plasma membrane"/>
    <property type="evidence" value="ECO:0007669"/>
    <property type="project" value="UniProtKB-SubCell"/>
</dbReference>
<dbReference type="PROSITE" id="PS50110">
    <property type="entry name" value="RESPONSE_REGULATORY"/>
    <property type="match status" value="2"/>
</dbReference>
<evidence type="ECO:0000313" key="19">
    <source>
        <dbReference type="EMBL" id="EYF00931.1"/>
    </source>
</evidence>
<feature type="domain" description="HPt" evidence="18">
    <location>
        <begin position="896"/>
        <end position="987"/>
    </location>
</feature>
<dbReference type="SMART" id="SM00073">
    <property type="entry name" value="HPT"/>
    <property type="match status" value="1"/>
</dbReference>
<dbReference type="Proteomes" id="UP000019678">
    <property type="component" value="Unassembled WGS sequence"/>
</dbReference>
<comment type="caution">
    <text evidence="19">The sequence shown here is derived from an EMBL/GenBank/DDBJ whole genome shotgun (WGS) entry which is preliminary data.</text>
</comment>
<evidence type="ECO:0000256" key="3">
    <source>
        <dbReference type="ARBA" id="ARBA00012438"/>
    </source>
</evidence>
<evidence type="ECO:0000256" key="2">
    <source>
        <dbReference type="ARBA" id="ARBA00004651"/>
    </source>
</evidence>
<evidence type="ECO:0000256" key="1">
    <source>
        <dbReference type="ARBA" id="ARBA00000085"/>
    </source>
</evidence>
<dbReference type="PRINTS" id="PR00344">
    <property type="entry name" value="BCTRLSENSOR"/>
</dbReference>
<keyword evidence="12" id="KW-0902">Two-component regulatory system</keyword>
<dbReference type="CDD" id="cd00156">
    <property type="entry name" value="REC"/>
    <property type="match status" value="1"/>
</dbReference>
<evidence type="ECO:0000256" key="10">
    <source>
        <dbReference type="ARBA" id="ARBA00022840"/>
    </source>
</evidence>
<keyword evidence="11" id="KW-1133">Transmembrane helix</keyword>
<evidence type="ECO:0000256" key="6">
    <source>
        <dbReference type="ARBA" id="ARBA00022679"/>
    </source>
</evidence>
<dbReference type="InterPro" id="IPR003661">
    <property type="entry name" value="HisK_dim/P_dom"/>
</dbReference>
<dbReference type="GO" id="GO:0005524">
    <property type="term" value="F:ATP binding"/>
    <property type="evidence" value="ECO:0007669"/>
    <property type="project" value="UniProtKB-KW"/>
</dbReference>
<comment type="catalytic activity">
    <reaction evidence="1">
        <text>ATP + protein L-histidine = ADP + protein N-phospho-L-histidine.</text>
        <dbReference type="EC" id="2.7.13.3"/>
    </reaction>
</comment>
<dbReference type="SMART" id="SM00448">
    <property type="entry name" value="REC"/>
    <property type="match status" value="2"/>
</dbReference>
<dbReference type="PANTHER" id="PTHR45339">
    <property type="entry name" value="HYBRID SIGNAL TRANSDUCTION HISTIDINE KINASE J"/>
    <property type="match status" value="1"/>
</dbReference>
<evidence type="ECO:0000256" key="15">
    <source>
        <dbReference type="PROSITE-ProRule" id="PRU00169"/>
    </source>
</evidence>
<dbReference type="InterPro" id="IPR008207">
    <property type="entry name" value="Sig_transdc_His_kin_Hpt_dom"/>
</dbReference>
<evidence type="ECO:0000313" key="20">
    <source>
        <dbReference type="Proteomes" id="UP000019678"/>
    </source>
</evidence>
<dbReference type="STRING" id="1192034.CAP_8879"/>
<evidence type="ECO:0000259" key="17">
    <source>
        <dbReference type="PROSITE" id="PS50110"/>
    </source>
</evidence>
<keyword evidence="8" id="KW-0547">Nucleotide-binding</keyword>
<dbReference type="EC" id="2.7.13.3" evidence="3"/>
<dbReference type="SUPFAM" id="SSF47226">
    <property type="entry name" value="Histidine-containing phosphotransfer domain, HPT domain"/>
    <property type="match status" value="1"/>
</dbReference>
<keyword evidence="9" id="KW-0418">Kinase</keyword>
<feature type="modified residue" description="4-aspartylphosphate" evidence="15">
    <location>
        <position position="790"/>
    </location>
</feature>
<dbReference type="InterPro" id="IPR001789">
    <property type="entry name" value="Sig_transdc_resp-reg_receiver"/>
</dbReference>
<dbReference type="AlphaFoldDB" id="A0A017SX80"/>
<dbReference type="InterPro" id="IPR003594">
    <property type="entry name" value="HATPase_dom"/>
</dbReference>
<dbReference type="CDD" id="cd00088">
    <property type="entry name" value="HPT"/>
    <property type="match status" value="1"/>
</dbReference>
<evidence type="ECO:0000256" key="8">
    <source>
        <dbReference type="ARBA" id="ARBA00022741"/>
    </source>
</evidence>
<keyword evidence="13" id="KW-0472">Membrane</keyword>
<feature type="domain" description="Histidine kinase" evidence="16">
    <location>
        <begin position="342"/>
        <end position="577"/>
    </location>
</feature>
<dbReference type="CDD" id="cd00082">
    <property type="entry name" value="HisKA"/>
    <property type="match status" value="1"/>
</dbReference>
<dbReference type="PANTHER" id="PTHR45339:SF1">
    <property type="entry name" value="HYBRID SIGNAL TRANSDUCTION HISTIDINE KINASE J"/>
    <property type="match status" value="1"/>
</dbReference>
<dbReference type="InterPro" id="IPR036097">
    <property type="entry name" value="HisK_dim/P_sf"/>
</dbReference>
<sequence>MTRRALAVLAAGQRVGAEDNLERVLACVREECGADVALVLQEVDPVTMVVLTSVPPTLPRGDAVSTEIVGDAVRTGECIYRSTRSALSPLPSGLQGSTAVLPFAGRQGLRGAVVLVQADDQPYLPLQRARLEGLSGLFGLLAEVEAEALRAEGLRARFNAMVHTLPHGLVFMDEGGSEAWVNDAAAEMLKVQQGAVAPWLVARAMGSLQSRADNRDEIRAQLAEVLRSPSAELRDQRWIFTKGMAGAQAGGVQAAGVQASGVHAGGAQAGGAQMPGPQGGRVLAVSTTPTSVRGIQGRLWVFVDVTVQHFARQELLDKNQALDAARAEAETANRAKSEFLAAMSHEIRTPMNGVLGMATLLEGTKLTADQRDFVETIRASGEALLTIINDILDLSRIESGRLELESIPFDLRSCVEEAVVLLGPRAAEKGLELGALIAEDVPARVVGDPARTRQILINLIGNAVKFTRTGEILVEVSRAGGGGGGAANGDASVVASGAVSLVRLAVRDTGIGIPADRMGRLFQSFSQVDASIAREFGGTGLGLAICKKLSTLLGGQIGAESTVGVGSTFHVVLPLPAAPVSATAAAPAPGLAYLGGLRALIVDDNGSSQKILAQHAATWGMDTVVVGSGPEALALLEQGERFHVALVDAAMPGQSGWELAGLFSMLPDRPAGAVLLLVAAGEAPGEVSGMQIDIAGFVRKPIRRRALRDALLAVATPPEAQEPAAQPKEASSTQAQRKALRLLVAEDNATNQKVTLLMLDRLGYEASVVPDGQVAVDAVKSSTYDVVFMDVQMPGMDGLTATRTIRALGSTIIQPRIVAMTANALLGDQERCAAAGMNDFVAKPVQIEDLAAALERAVNATPRLTTFVQAAPAGVEGGPSIDPEVWARLSNLFGGKASSLGRILDTFMADLAALAAQMRAAHEEGDWPKLERAAHTLKGSSAMVGALRLSRCCGELEHAVSSRMDAAPALAATLKEQQAVTSELSLRRPITKPPSLVAAERRALP</sequence>
<dbReference type="SUPFAM" id="SSF47384">
    <property type="entry name" value="Homodimeric domain of signal transducing histidine kinase"/>
    <property type="match status" value="1"/>
</dbReference>
<evidence type="ECO:0000259" key="16">
    <source>
        <dbReference type="PROSITE" id="PS50109"/>
    </source>
</evidence>
<dbReference type="Gene3D" id="1.20.120.160">
    <property type="entry name" value="HPT domain"/>
    <property type="match status" value="1"/>
</dbReference>
<dbReference type="InterPro" id="IPR005467">
    <property type="entry name" value="His_kinase_dom"/>
</dbReference>
<name>A0A017SX80_9BACT</name>
<keyword evidence="6" id="KW-0808">Transferase</keyword>
<dbReference type="SUPFAM" id="SSF55874">
    <property type="entry name" value="ATPase domain of HSP90 chaperone/DNA topoisomerase II/histidine kinase"/>
    <property type="match status" value="1"/>
</dbReference>
<dbReference type="PROSITE" id="PS50109">
    <property type="entry name" value="HIS_KIN"/>
    <property type="match status" value="1"/>
</dbReference>
<reference evidence="19 20" key="1">
    <citation type="submission" date="2013-05" db="EMBL/GenBank/DDBJ databases">
        <title>Genome assembly of Chondromyces apiculatus DSM 436.</title>
        <authorList>
            <person name="Sharma G."/>
            <person name="Khatri I."/>
            <person name="Kaur C."/>
            <person name="Mayilraj S."/>
            <person name="Subramanian S."/>
        </authorList>
    </citation>
    <scope>NUCLEOTIDE SEQUENCE [LARGE SCALE GENOMIC DNA]</scope>
    <source>
        <strain evidence="19 20">DSM 436</strain>
    </source>
</reference>
<feature type="domain" description="Response regulatory" evidence="17">
    <location>
        <begin position="741"/>
        <end position="858"/>
    </location>
</feature>
<keyword evidence="20" id="KW-1185">Reference proteome</keyword>
<dbReference type="InterPro" id="IPR036890">
    <property type="entry name" value="HATPase_C_sf"/>
</dbReference>
<dbReference type="InterPro" id="IPR011006">
    <property type="entry name" value="CheY-like_superfamily"/>
</dbReference>
<evidence type="ECO:0000256" key="9">
    <source>
        <dbReference type="ARBA" id="ARBA00022777"/>
    </source>
</evidence>
<keyword evidence="7" id="KW-0812">Transmembrane</keyword>
<dbReference type="FunFam" id="1.10.287.130:FF:000004">
    <property type="entry name" value="Ethylene receptor 1"/>
    <property type="match status" value="1"/>
</dbReference>
<protein>
    <recommendedName>
        <fullName evidence="3">histidine kinase</fullName>
        <ecNumber evidence="3">2.7.13.3</ecNumber>
    </recommendedName>
</protein>
<dbReference type="RefSeq" id="WP_052376738.1">
    <property type="nucleotide sequence ID" value="NZ_ASRX01000094.1"/>
</dbReference>
<dbReference type="Pfam" id="PF00512">
    <property type="entry name" value="HisKA"/>
    <property type="match status" value="1"/>
</dbReference>
<evidence type="ECO:0000256" key="11">
    <source>
        <dbReference type="ARBA" id="ARBA00022989"/>
    </source>
</evidence>
<dbReference type="eggNOG" id="COG5002">
    <property type="taxonomic scope" value="Bacteria"/>
</dbReference>
<dbReference type="Pfam" id="PF01627">
    <property type="entry name" value="Hpt"/>
    <property type="match status" value="1"/>
</dbReference>
<feature type="domain" description="Response regulatory" evidence="17">
    <location>
        <begin position="598"/>
        <end position="715"/>
    </location>
</feature>
<organism evidence="19 20">
    <name type="scientific">Chondromyces apiculatus DSM 436</name>
    <dbReference type="NCBI Taxonomy" id="1192034"/>
    <lineage>
        <taxon>Bacteria</taxon>
        <taxon>Pseudomonadati</taxon>
        <taxon>Myxococcota</taxon>
        <taxon>Polyangia</taxon>
        <taxon>Polyangiales</taxon>
        <taxon>Polyangiaceae</taxon>
        <taxon>Chondromyces</taxon>
    </lineage>
</organism>
<gene>
    <name evidence="19" type="ORF">CAP_8879</name>
</gene>
<dbReference type="SUPFAM" id="SSF52172">
    <property type="entry name" value="CheY-like"/>
    <property type="match status" value="2"/>
</dbReference>
<evidence type="ECO:0000259" key="18">
    <source>
        <dbReference type="PROSITE" id="PS50894"/>
    </source>
</evidence>
<dbReference type="InterPro" id="IPR004358">
    <property type="entry name" value="Sig_transdc_His_kin-like_C"/>
</dbReference>
<evidence type="ECO:0000256" key="5">
    <source>
        <dbReference type="ARBA" id="ARBA00022553"/>
    </source>
</evidence>
<dbReference type="Pfam" id="PF02518">
    <property type="entry name" value="HATPase_c"/>
    <property type="match status" value="1"/>
</dbReference>
<dbReference type="CDD" id="cd17546">
    <property type="entry name" value="REC_hyHK_CKI1_RcsC-like"/>
    <property type="match status" value="1"/>
</dbReference>
<dbReference type="PROSITE" id="PS50894">
    <property type="entry name" value="HPT"/>
    <property type="match status" value="1"/>
</dbReference>
<evidence type="ECO:0000256" key="12">
    <source>
        <dbReference type="ARBA" id="ARBA00023012"/>
    </source>
</evidence>
<dbReference type="SMART" id="SM00388">
    <property type="entry name" value="HisKA"/>
    <property type="match status" value="1"/>
</dbReference>
<dbReference type="GO" id="GO:0000155">
    <property type="term" value="F:phosphorelay sensor kinase activity"/>
    <property type="evidence" value="ECO:0007669"/>
    <property type="project" value="InterPro"/>
</dbReference>
<dbReference type="FunFam" id="3.30.565.10:FF:000010">
    <property type="entry name" value="Sensor histidine kinase RcsC"/>
    <property type="match status" value="1"/>
</dbReference>
<dbReference type="OrthoDB" id="5468627at2"/>
<dbReference type="CDD" id="cd16922">
    <property type="entry name" value="HATPase_EvgS-ArcB-TorS-like"/>
    <property type="match status" value="1"/>
</dbReference>
<dbReference type="Gene3D" id="3.40.50.2300">
    <property type="match status" value="2"/>
</dbReference>
<dbReference type="SMART" id="SM00387">
    <property type="entry name" value="HATPase_c"/>
    <property type="match status" value="1"/>
</dbReference>
<evidence type="ECO:0000256" key="7">
    <source>
        <dbReference type="ARBA" id="ARBA00022692"/>
    </source>
</evidence>
<keyword evidence="4" id="KW-1003">Cell membrane</keyword>
<evidence type="ECO:0000256" key="4">
    <source>
        <dbReference type="ARBA" id="ARBA00022475"/>
    </source>
</evidence>
<proteinExistence type="predicted"/>
<feature type="modified residue" description="Phosphohistidine" evidence="14">
    <location>
        <position position="935"/>
    </location>
</feature>
<comment type="subcellular location">
    <subcellularLocation>
        <location evidence="2">Cell membrane</location>
        <topology evidence="2">Multi-pass membrane protein</topology>
    </subcellularLocation>
</comment>
<dbReference type="EMBL" id="ASRX01000094">
    <property type="protein sequence ID" value="EYF00931.1"/>
    <property type="molecule type" value="Genomic_DNA"/>
</dbReference>
<evidence type="ECO:0000256" key="13">
    <source>
        <dbReference type="ARBA" id="ARBA00023136"/>
    </source>
</evidence>
<keyword evidence="10" id="KW-0067">ATP-binding</keyword>
<dbReference type="Pfam" id="PF00072">
    <property type="entry name" value="Response_reg"/>
    <property type="match status" value="2"/>
</dbReference>
<dbReference type="InterPro" id="IPR036641">
    <property type="entry name" value="HPT_dom_sf"/>
</dbReference>
<evidence type="ECO:0000256" key="14">
    <source>
        <dbReference type="PROSITE-ProRule" id="PRU00110"/>
    </source>
</evidence>
<dbReference type="Gene3D" id="1.10.287.130">
    <property type="match status" value="1"/>
</dbReference>
<accession>A0A017SX80</accession>